<evidence type="ECO:0000259" key="1">
    <source>
        <dbReference type="PROSITE" id="PS51833"/>
    </source>
</evidence>
<evidence type="ECO:0000313" key="2">
    <source>
        <dbReference type="EMBL" id="MBI5170581.1"/>
    </source>
</evidence>
<proteinExistence type="predicted"/>
<dbReference type="Gene3D" id="1.10.3210.10">
    <property type="entry name" value="Hypothetical protein af1432"/>
    <property type="match status" value="1"/>
</dbReference>
<dbReference type="AlphaFoldDB" id="A0A933SDJ6"/>
<dbReference type="Pfam" id="PF08668">
    <property type="entry name" value="HDOD"/>
    <property type="match status" value="1"/>
</dbReference>
<dbReference type="InterPro" id="IPR013976">
    <property type="entry name" value="HDOD"/>
</dbReference>
<dbReference type="PANTHER" id="PTHR33525">
    <property type="match status" value="1"/>
</dbReference>
<dbReference type="SUPFAM" id="SSF109604">
    <property type="entry name" value="HD-domain/PDEase-like"/>
    <property type="match status" value="1"/>
</dbReference>
<dbReference type="Proteomes" id="UP000696931">
    <property type="component" value="Unassembled WGS sequence"/>
</dbReference>
<accession>A0A933SDJ6</accession>
<dbReference type="PROSITE" id="PS51833">
    <property type="entry name" value="HDOD"/>
    <property type="match status" value="1"/>
</dbReference>
<protein>
    <submittedName>
        <fullName evidence="2">HDOD domain-containing protein</fullName>
    </submittedName>
</protein>
<feature type="domain" description="HDOD" evidence="1">
    <location>
        <begin position="116"/>
        <end position="308"/>
    </location>
</feature>
<name>A0A933SDJ6_UNCEI</name>
<reference evidence="2" key="1">
    <citation type="submission" date="2020-07" db="EMBL/GenBank/DDBJ databases">
        <title>Huge and variable diversity of episymbiotic CPR bacteria and DPANN archaea in groundwater ecosystems.</title>
        <authorList>
            <person name="He C.Y."/>
            <person name="Keren R."/>
            <person name="Whittaker M."/>
            <person name="Farag I.F."/>
            <person name="Doudna J."/>
            <person name="Cate J.H.D."/>
            <person name="Banfield J.F."/>
        </authorList>
    </citation>
    <scope>NUCLEOTIDE SEQUENCE</scope>
    <source>
        <strain evidence="2">NC_groundwater_1813_Pr3_B-0.1um_71_17</strain>
    </source>
</reference>
<evidence type="ECO:0000313" key="3">
    <source>
        <dbReference type="Proteomes" id="UP000696931"/>
    </source>
</evidence>
<sequence length="364" mass="39609">MFTHFLKRLFGASGDTSDKAAAGNGGRAAGSAAASAESQAAALAAAVASNEAAAAPAAHAHATVPVPNDPITVEAALRRSLHWRAKVLMDGATREAQQSDAPALVEELTKAGEQVIRQPPEAAMRALNVARNPNSSLAQIVVLFEHDPMLVQALLRQANSVYYKRDGNPCNSVHAAVQRVGLKGVQGILMESMVQQMLCRPGGSYDALVQKVWSHMQRTAPIARAVAPAFGVDGETAYSLALLHDVGKLLTFDHISSLRHKRRREVKMPDVFFRQLLYHLHEPLGGLAVLRWDMGVDAARAIAEHHRRPAPRTPDLMTECLHVSEAIELAHTNFTKLDWDAIWKNGEITTDVVHVQDRLRRMEA</sequence>
<comment type="caution">
    <text evidence="2">The sequence shown here is derived from an EMBL/GenBank/DDBJ whole genome shotgun (WGS) entry which is preliminary data.</text>
</comment>
<dbReference type="InterPro" id="IPR052340">
    <property type="entry name" value="RNase_Y/CdgJ"/>
</dbReference>
<dbReference type="PANTHER" id="PTHR33525:SF6">
    <property type="entry name" value="HDOD DOMAIN-CONTAINING PROTEIN"/>
    <property type="match status" value="1"/>
</dbReference>
<dbReference type="EMBL" id="JACRIW010000099">
    <property type="protein sequence ID" value="MBI5170581.1"/>
    <property type="molecule type" value="Genomic_DNA"/>
</dbReference>
<organism evidence="2 3">
    <name type="scientific">Eiseniibacteriota bacterium</name>
    <dbReference type="NCBI Taxonomy" id="2212470"/>
    <lineage>
        <taxon>Bacteria</taxon>
        <taxon>Candidatus Eiseniibacteriota</taxon>
    </lineage>
</organism>
<gene>
    <name evidence="2" type="ORF">HZA61_13920</name>
</gene>